<comment type="similarity">
    <text evidence="1 4">Belongs to the universal ribosomal protein uS15 family.</text>
</comment>
<evidence type="ECO:0000313" key="8">
    <source>
        <dbReference type="Proteomes" id="UP000019335"/>
    </source>
</evidence>
<dbReference type="InterPro" id="IPR009068">
    <property type="entry name" value="uS15_NS1_RNA-bd_sf"/>
</dbReference>
<dbReference type="InterPro" id="IPR000589">
    <property type="entry name" value="Ribosomal_uS15"/>
</dbReference>
<dbReference type="Pfam" id="PF08069">
    <property type="entry name" value="Ribosomal_S13_N"/>
    <property type="match status" value="1"/>
</dbReference>
<evidence type="ECO:0000256" key="3">
    <source>
        <dbReference type="ARBA" id="ARBA00023274"/>
    </source>
</evidence>
<dbReference type="AlphaFoldDB" id="W7T973"/>
<evidence type="ECO:0000313" key="7">
    <source>
        <dbReference type="EMBL" id="EWM23570.1"/>
    </source>
</evidence>
<keyword evidence="3 4" id="KW-0687">Ribonucleoprotein</keyword>
<dbReference type="Pfam" id="PF00312">
    <property type="entry name" value="Ribosomal_S15"/>
    <property type="match status" value="1"/>
</dbReference>
<keyword evidence="8" id="KW-1185">Reference proteome</keyword>
<evidence type="ECO:0000256" key="2">
    <source>
        <dbReference type="ARBA" id="ARBA00022980"/>
    </source>
</evidence>
<feature type="region of interest" description="Disordered" evidence="5">
    <location>
        <begin position="1"/>
        <end position="21"/>
    </location>
</feature>
<dbReference type="FunFam" id="4.10.860.130:FF:000001">
    <property type="entry name" value="40S ribosomal protein S13"/>
    <property type="match status" value="1"/>
</dbReference>
<dbReference type="PANTHER" id="PTHR11885">
    <property type="entry name" value="RIBOSOMAL PROTEIN S15P/S13E"/>
    <property type="match status" value="1"/>
</dbReference>
<evidence type="ECO:0000256" key="5">
    <source>
        <dbReference type="SAM" id="MobiDB-lite"/>
    </source>
</evidence>
<feature type="domain" description="Small ribosomal subunit protein uS15 N-terminal" evidence="6">
    <location>
        <begin position="1"/>
        <end position="60"/>
    </location>
</feature>
<dbReference type="GO" id="GO:0006412">
    <property type="term" value="P:translation"/>
    <property type="evidence" value="ECO:0007669"/>
    <property type="project" value="InterPro"/>
</dbReference>
<organism evidence="7 8">
    <name type="scientific">Nannochloropsis gaditana</name>
    <dbReference type="NCBI Taxonomy" id="72520"/>
    <lineage>
        <taxon>Eukaryota</taxon>
        <taxon>Sar</taxon>
        <taxon>Stramenopiles</taxon>
        <taxon>Ochrophyta</taxon>
        <taxon>Eustigmatophyceae</taxon>
        <taxon>Eustigmatales</taxon>
        <taxon>Monodopsidaceae</taxon>
        <taxon>Nannochloropsis</taxon>
    </lineage>
</organism>
<dbReference type="FunFam" id="1.10.287.10:FF:000003">
    <property type="entry name" value="40S ribosomal protein S13"/>
    <property type="match status" value="1"/>
</dbReference>
<gene>
    <name evidence="7" type="ORF">Naga_100638g4</name>
</gene>
<dbReference type="SMART" id="SM01387">
    <property type="entry name" value="Ribosomal_S15"/>
    <property type="match status" value="1"/>
</dbReference>
<dbReference type="PANTHER" id="PTHR11885:SF6">
    <property type="entry name" value="SMALL RIBOSOMAL SUBUNIT PROTEIN US15"/>
    <property type="match status" value="1"/>
</dbReference>
<dbReference type="SMART" id="SM01386">
    <property type="entry name" value="Ribosomal_S13_N"/>
    <property type="match status" value="1"/>
</dbReference>
<evidence type="ECO:0000259" key="6">
    <source>
        <dbReference type="SMART" id="SM01386"/>
    </source>
</evidence>
<feature type="compositionally biased region" description="Basic and acidic residues" evidence="5">
    <location>
        <begin position="137"/>
        <end position="164"/>
    </location>
</feature>
<name>W7T973_9STRA</name>
<dbReference type="Gene3D" id="1.10.287.10">
    <property type="entry name" value="S15/NS1, RNA-binding"/>
    <property type="match status" value="1"/>
</dbReference>
<dbReference type="SUPFAM" id="SSF47060">
    <property type="entry name" value="S15/NS1 RNA-binding domain"/>
    <property type="match status" value="1"/>
</dbReference>
<dbReference type="CDD" id="cd00353">
    <property type="entry name" value="Ribosomal_S15p_S13e"/>
    <property type="match status" value="1"/>
</dbReference>
<sequence>MGRMHSKGKGMASSAIPYKRTPPSWAKATAKDVEEHVCKLAKKGLTPSNIGVILRDSYGIAQVKAVTGSKILRLLKKNLLAPEIPEDLYMLIKKAVAVRKHLERNRKDKDSKFRLILIESRIHRLVRRVGDGGNEGGEGRRGGDREEGRDRAWGGRKEWRSKYT</sequence>
<dbReference type="GO" id="GO:0005730">
    <property type="term" value="C:nucleolus"/>
    <property type="evidence" value="ECO:0007669"/>
    <property type="project" value="TreeGrafter"/>
</dbReference>
<dbReference type="InterPro" id="IPR012606">
    <property type="entry name" value="Ribosomal_uS15_N"/>
</dbReference>
<reference evidence="7 8" key="1">
    <citation type="journal article" date="2014" name="Mol. Plant">
        <title>Chromosome Scale Genome Assembly and Transcriptome Profiling of Nannochloropsis gaditana in Nitrogen Depletion.</title>
        <authorList>
            <person name="Corteggiani Carpinelli E."/>
            <person name="Telatin A."/>
            <person name="Vitulo N."/>
            <person name="Forcato C."/>
            <person name="D'Angelo M."/>
            <person name="Schiavon R."/>
            <person name="Vezzi A."/>
            <person name="Giacometti G.M."/>
            <person name="Morosinotto T."/>
            <person name="Valle G."/>
        </authorList>
    </citation>
    <scope>NUCLEOTIDE SEQUENCE [LARGE SCALE GENOMIC DNA]</scope>
    <source>
        <strain evidence="7 8">B-31</strain>
    </source>
</reference>
<keyword evidence="2 4" id="KW-0689">Ribosomal protein</keyword>
<feature type="region of interest" description="Disordered" evidence="5">
    <location>
        <begin position="129"/>
        <end position="164"/>
    </location>
</feature>
<evidence type="ECO:0000256" key="1">
    <source>
        <dbReference type="ARBA" id="ARBA00008434"/>
    </source>
</evidence>
<dbReference type="GO" id="GO:0003735">
    <property type="term" value="F:structural constituent of ribosome"/>
    <property type="evidence" value="ECO:0007669"/>
    <property type="project" value="InterPro"/>
</dbReference>
<dbReference type="Gene3D" id="4.10.860.130">
    <property type="match status" value="1"/>
</dbReference>
<dbReference type="OrthoDB" id="1849581at2759"/>
<dbReference type="GO" id="GO:0022627">
    <property type="term" value="C:cytosolic small ribosomal subunit"/>
    <property type="evidence" value="ECO:0007669"/>
    <property type="project" value="TreeGrafter"/>
</dbReference>
<comment type="caution">
    <text evidence="7">The sequence shown here is derived from an EMBL/GenBank/DDBJ whole genome shotgun (WGS) entry which is preliminary data.</text>
</comment>
<evidence type="ECO:0000256" key="4">
    <source>
        <dbReference type="RuleBase" id="RU003919"/>
    </source>
</evidence>
<dbReference type="EMBL" id="AZIL01001565">
    <property type="protein sequence ID" value="EWM23570.1"/>
    <property type="molecule type" value="Genomic_DNA"/>
</dbReference>
<proteinExistence type="inferred from homology"/>
<accession>W7T973</accession>
<protein>
    <submittedName>
        <fullName evidence="7">40s ribosomal protein s13</fullName>
    </submittedName>
</protein>
<dbReference type="GO" id="GO:0070181">
    <property type="term" value="F:small ribosomal subunit rRNA binding"/>
    <property type="evidence" value="ECO:0007669"/>
    <property type="project" value="TreeGrafter"/>
</dbReference>
<dbReference type="Proteomes" id="UP000019335">
    <property type="component" value="Chromosome 16"/>
</dbReference>
<dbReference type="InterPro" id="IPR023029">
    <property type="entry name" value="Ribosomal_uS15_arc_euk"/>
</dbReference>